<keyword evidence="1" id="KW-0732">Signal</keyword>
<dbReference type="OrthoDB" id="1148550at2"/>
<dbReference type="Proteomes" id="UP000249547">
    <property type="component" value="Unassembled WGS sequence"/>
</dbReference>
<proteinExistence type="predicted"/>
<feature type="signal peptide" evidence="1">
    <location>
        <begin position="1"/>
        <end position="20"/>
    </location>
</feature>
<evidence type="ECO:0000256" key="1">
    <source>
        <dbReference type="SAM" id="SignalP"/>
    </source>
</evidence>
<dbReference type="SUPFAM" id="SSF49478">
    <property type="entry name" value="Cna protein B-type domain"/>
    <property type="match status" value="1"/>
</dbReference>
<evidence type="ECO:0000313" key="3">
    <source>
        <dbReference type="Proteomes" id="UP000249547"/>
    </source>
</evidence>
<name>A0A327QQK3_9BACT</name>
<organism evidence="2 3">
    <name type="scientific">Chitinophaga skermanii</name>
    <dbReference type="NCBI Taxonomy" id="331697"/>
    <lineage>
        <taxon>Bacteria</taxon>
        <taxon>Pseudomonadati</taxon>
        <taxon>Bacteroidota</taxon>
        <taxon>Chitinophagia</taxon>
        <taxon>Chitinophagales</taxon>
        <taxon>Chitinophagaceae</taxon>
        <taxon>Chitinophaga</taxon>
    </lineage>
</organism>
<evidence type="ECO:0000313" key="2">
    <source>
        <dbReference type="EMBL" id="RAJ06620.1"/>
    </source>
</evidence>
<feature type="chain" id="PRO_5016333778" evidence="1">
    <location>
        <begin position="21"/>
        <end position="233"/>
    </location>
</feature>
<protein>
    <submittedName>
        <fullName evidence="2">Putative GH25 family protein</fullName>
    </submittedName>
</protein>
<gene>
    <name evidence="2" type="ORF">LX64_01747</name>
</gene>
<dbReference type="AlphaFoldDB" id="A0A327QQK3"/>
<comment type="caution">
    <text evidence="2">The sequence shown here is derived from an EMBL/GenBank/DDBJ whole genome shotgun (WGS) entry which is preliminary data.</text>
</comment>
<dbReference type="RefSeq" id="WP_111597225.1">
    <property type="nucleotide sequence ID" value="NZ_QLLL01000003.1"/>
</dbReference>
<dbReference type="InterPro" id="IPR019613">
    <property type="entry name" value="DUF4198"/>
</dbReference>
<dbReference type="Pfam" id="PF10670">
    <property type="entry name" value="DUF4198"/>
    <property type="match status" value="1"/>
</dbReference>
<reference evidence="2 3" key="1">
    <citation type="submission" date="2018-06" db="EMBL/GenBank/DDBJ databases">
        <title>Genomic Encyclopedia of Archaeal and Bacterial Type Strains, Phase II (KMG-II): from individual species to whole genera.</title>
        <authorList>
            <person name="Goeker M."/>
        </authorList>
    </citation>
    <scope>NUCLEOTIDE SEQUENCE [LARGE SCALE GENOMIC DNA]</scope>
    <source>
        <strain evidence="2 3">DSM 23857</strain>
    </source>
</reference>
<accession>A0A327QQK3</accession>
<dbReference type="EMBL" id="QLLL01000003">
    <property type="protein sequence ID" value="RAJ06620.1"/>
    <property type="molecule type" value="Genomic_DNA"/>
</dbReference>
<sequence length="233" mass="25402">MKSRLLLMAAFLLTCSTSFAHMLWIETAGQGTKGKAQTVKVFYGEYSEHNPEKVADWYSNVKEFTLWLTGPDNEKTKLTVTQVGEHFEATFTPTTDGQYTLAISQDAKDLGGETKYQFNTYAIVNVGKPSVANLTGELTVAPAQVAQKANQPMQLKATFQGKPAAGIQIAVFSPSGWNREVVTDANGVATFTPIWAGTYMIEASKMGDETGEIAGKEYKKVWRNAAIAVDIAK</sequence>
<keyword evidence="3" id="KW-1185">Reference proteome</keyword>